<dbReference type="EMBL" id="LFYR01001803">
    <property type="protein sequence ID" value="KMZ59135.1"/>
    <property type="molecule type" value="Genomic_DNA"/>
</dbReference>
<gene>
    <name evidence="10" type="ORF">ZOSMA_6G00640</name>
</gene>
<protein>
    <recommendedName>
        <fullName evidence="2">RING-type E3 ubiquitin transferase</fullName>
        <ecNumber evidence="2">2.3.2.27</ecNumber>
    </recommendedName>
</protein>
<dbReference type="GO" id="GO:0008270">
    <property type="term" value="F:zinc ion binding"/>
    <property type="evidence" value="ECO:0007669"/>
    <property type="project" value="UniProtKB-KW"/>
</dbReference>
<dbReference type="Gene3D" id="3.30.40.10">
    <property type="entry name" value="Zinc/RING finger domain, C3HC4 (zinc finger)"/>
    <property type="match status" value="1"/>
</dbReference>
<feature type="domain" description="RING-type" evidence="9">
    <location>
        <begin position="47"/>
        <end position="88"/>
    </location>
</feature>
<dbReference type="InterPro" id="IPR045191">
    <property type="entry name" value="MBR1/2-like"/>
</dbReference>
<dbReference type="Proteomes" id="UP000036987">
    <property type="component" value="Unassembled WGS sequence"/>
</dbReference>
<evidence type="ECO:0000256" key="5">
    <source>
        <dbReference type="ARBA" id="ARBA00022771"/>
    </source>
</evidence>
<dbReference type="PANTHER" id="PTHR22937">
    <property type="entry name" value="E3 UBIQUITIN-PROTEIN LIGASE RNF165"/>
    <property type="match status" value="1"/>
</dbReference>
<keyword evidence="4" id="KW-0479">Metal-binding</keyword>
<evidence type="ECO:0000313" key="10">
    <source>
        <dbReference type="EMBL" id="KMZ59135.1"/>
    </source>
</evidence>
<comment type="catalytic activity">
    <reaction evidence="1">
        <text>S-ubiquitinyl-[E2 ubiquitin-conjugating enzyme]-L-cysteine + [acceptor protein]-L-lysine = [E2 ubiquitin-conjugating enzyme]-L-cysteine + N(6)-ubiquitinyl-[acceptor protein]-L-lysine.</text>
        <dbReference type="EC" id="2.3.2.27"/>
    </reaction>
</comment>
<evidence type="ECO:0000256" key="7">
    <source>
        <dbReference type="ARBA" id="ARBA00022833"/>
    </source>
</evidence>
<dbReference type="PANTHER" id="PTHR22937:SF219">
    <property type="entry name" value="RING-TYPE E3 UBIQUITIN TRANSFERASE"/>
    <property type="match status" value="1"/>
</dbReference>
<dbReference type="STRING" id="29655.A0A0K9NT78"/>
<accession>A0A0K9NT78</accession>
<dbReference type="SMART" id="SM00184">
    <property type="entry name" value="RING"/>
    <property type="match status" value="1"/>
</dbReference>
<reference evidence="11" key="1">
    <citation type="journal article" date="2016" name="Nature">
        <title>The genome of the seagrass Zostera marina reveals angiosperm adaptation to the sea.</title>
        <authorList>
            <person name="Olsen J.L."/>
            <person name="Rouze P."/>
            <person name="Verhelst B."/>
            <person name="Lin Y.-C."/>
            <person name="Bayer T."/>
            <person name="Collen J."/>
            <person name="Dattolo E."/>
            <person name="De Paoli E."/>
            <person name="Dittami S."/>
            <person name="Maumus F."/>
            <person name="Michel G."/>
            <person name="Kersting A."/>
            <person name="Lauritano C."/>
            <person name="Lohaus R."/>
            <person name="Toepel M."/>
            <person name="Tonon T."/>
            <person name="Vanneste K."/>
            <person name="Amirebrahimi M."/>
            <person name="Brakel J."/>
            <person name="Bostroem C."/>
            <person name="Chovatia M."/>
            <person name="Grimwood J."/>
            <person name="Jenkins J.W."/>
            <person name="Jueterbock A."/>
            <person name="Mraz A."/>
            <person name="Stam W.T."/>
            <person name="Tice H."/>
            <person name="Bornberg-Bauer E."/>
            <person name="Green P.J."/>
            <person name="Pearson G.A."/>
            <person name="Procaccini G."/>
            <person name="Duarte C.M."/>
            <person name="Schmutz J."/>
            <person name="Reusch T.B.H."/>
            <person name="Van de Peer Y."/>
        </authorList>
    </citation>
    <scope>NUCLEOTIDE SEQUENCE [LARGE SCALE GENOMIC DNA]</scope>
    <source>
        <strain evidence="11">cv. Finnish</strain>
    </source>
</reference>
<evidence type="ECO:0000256" key="3">
    <source>
        <dbReference type="ARBA" id="ARBA00022679"/>
    </source>
</evidence>
<evidence type="ECO:0000256" key="6">
    <source>
        <dbReference type="ARBA" id="ARBA00022786"/>
    </source>
</evidence>
<proteinExistence type="predicted"/>
<keyword evidence="6" id="KW-0833">Ubl conjugation pathway</keyword>
<keyword evidence="5 8" id="KW-0863">Zinc-finger</keyword>
<keyword evidence="11" id="KW-1185">Reference proteome</keyword>
<evidence type="ECO:0000259" key="9">
    <source>
        <dbReference type="PROSITE" id="PS50089"/>
    </source>
</evidence>
<dbReference type="EC" id="2.3.2.27" evidence="2"/>
<evidence type="ECO:0000313" key="11">
    <source>
        <dbReference type="Proteomes" id="UP000036987"/>
    </source>
</evidence>
<dbReference type="InterPro" id="IPR001841">
    <property type="entry name" value="Znf_RING"/>
</dbReference>
<dbReference type="SUPFAM" id="SSF57850">
    <property type="entry name" value="RING/U-box"/>
    <property type="match status" value="1"/>
</dbReference>
<evidence type="ECO:0000256" key="1">
    <source>
        <dbReference type="ARBA" id="ARBA00000900"/>
    </source>
</evidence>
<dbReference type="AlphaFoldDB" id="A0A0K9NT78"/>
<keyword evidence="7" id="KW-0862">Zinc</keyword>
<dbReference type="GO" id="GO:0061630">
    <property type="term" value="F:ubiquitin protein ligase activity"/>
    <property type="evidence" value="ECO:0000318"/>
    <property type="project" value="GO_Central"/>
</dbReference>
<dbReference type="PROSITE" id="PS50089">
    <property type="entry name" value="ZF_RING_2"/>
    <property type="match status" value="1"/>
</dbReference>
<dbReference type="InterPro" id="IPR013083">
    <property type="entry name" value="Znf_RING/FYVE/PHD"/>
</dbReference>
<organism evidence="10 11">
    <name type="scientific">Zostera marina</name>
    <name type="common">Eelgrass</name>
    <dbReference type="NCBI Taxonomy" id="29655"/>
    <lineage>
        <taxon>Eukaryota</taxon>
        <taxon>Viridiplantae</taxon>
        <taxon>Streptophyta</taxon>
        <taxon>Embryophyta</taxon>
        <taxon>Tracheophyta</taxon>
        <taxon>Spermatophyta</taxon>
        <taxon>Magnoliopsida</taxon>
        <taxon>Liliopsida</taxon>
        <taxon>Zosteraceae</taxon>
        <taxon>Zostera</taxon>
    </lineage>
</organism>
<comment type="caution">
    <text evidence="10">The sequence shown here is derived from an EMBL/GenBank/DDBJ whole genome shotgun (WGS) entry which is preliminary data.</text>
</comment>
<evidence type="ECO:0000256" key="4">
    <source>
        <dbReference type="ARBA" id="ARBA00022723"/>
    </source>
</evidence>
<name>A0A0K9NT78_ZOSMR</name>
<sequence length="125" mass="14754">MPTSERTIPVDTVIHRRRLFSGLSEKTIMKYLNIRSLSHAYEDTRICSICQNEFVKNDEIGMVDCRHEFHVDCIKKWLMRKNKCPNCRSKGLAVCRVIEKEQVYKIMRKVIRQGVNTLCCLRSFD</sequence>
<evidence type="ECO:0000256" key="8">
    <source>
        <dbReference type="PROSITE-ProRule" id="PRU00175"/>
    </source>
</evidence>
<dbReference type="Pfam" id="PF13639">
    <property type="entry name" value="zf-RING_2"/>
    <property type="match status" value="1"/>
</dbReference>
<dbReference type="OrthoDB" id="8062037at2759"/>
<keyword evidence="3" id="KW-0808">Transferase</keyword>
<evidence type="ECO:0000256" key="2">
    <source>
        <dbReference type="ARBA" id="ARBA00012483"/>
    </source>
</evidence>